<accession>A0A931H6A5</accession>
<organism evidence="1 2">
    <name type="scientific">Caenimonas aquaedulcis</name>
    <dbReference type="NCBI Taxonomy" id="2793270"/>
    <lineage>
        <taxon>Bacteria</taxon>
        <taxon>Pseudomonadati</taxon>
        <taxon>Pseudomonadota</taxon>
        <taxon>Betaproteobacteria</taxon>
        <taxon>Burkholderiales</taxon>
        <taxon>Comamonadaceae</taxon>
        <taxon>Caenimonas</taxon>
    </lineage>
</organism>
<protein>
    <submittedName>
        <fullName evidence="1">Uncharacterized protein</fullName>
    </submittedName>
</protein>
<evidence type="ECO:0000313" key="2">
    <source>
        <dbReference type="Proteomes" id="UP000651050"/>
    </source>
</evidence>
<reference evidence="1" key="1">
    <citation type="submission" date="2020-11" db="EMBL/GenBank/DDBJ databases">
        <title>Bacterial whole genome sequence for Caenimonas sp. DR4.4.</title>
        <authorList>
            <person name="Le V."/>
            <person name="Ko S.-R."/>
            <person name="Ahn C.-Y."/>
            <person name="Oh H.-M."/>
        </authorList>
    </citation>
    <scope>NUCLEOTIDE SEQUENCE</scope>
    <source>
        <strain evidence="1">DR4.4</strain>
    </source>
</reference>
<keyword evidence="2" id="KW-1185">Reference proteome</keyword>
<comment type="caution">
    <text evidence="1">The sequence shown here is derived from an EMBL/GenBank/DDBJ whole genome shotgun (WGS) entry which is preliminary data.</text>
</comment>
<proteinExistence type="predicted"/>
<sequence>MNGHTGQLIGPSASINTLSKVCYRTPDGASFQQAWREIRISEVRNSIRVIATADWVTPNDSGHLVFRSEYRVANSTIHTLAFRKQAASRSEEK</sequence>
<gene>
    <name evidence="1" type="ORF">I5803_14235</name>
</gene>
<dbReference type="AlphaFoldDB" id="A0A931H6A5"/>
<evidence type="ECO:0000313" key="1">
    <source>
        <dbReference type="EMBL" id="MBG9389190.1"/>
    </source>
</evidence>
<dbReference type="EMBL" id="JADWYS010000001">
    <property type="protein sequence ID" value="MBG9389190.1"/>
    <property type="molecule type" value="Genomic_DNA"/>
</dbReference>
<name>A0A931H6A5_9BURK</name>
<dbReference type="Proteomes" id="UP000651050">
    <property type="component" value="Unassembled WGS sequence"/>
</dbReference>